<dbReference type="OrthoDB" id="9801978at2"/>
<dbReference type="InterPro" id="IPR000713">
    <property type="entry name" value="Mur_ligase_N"/>
</dbReference>
<dbReference type="InterPro" id="IPR035911">
    <property type="entry name" value="MurE/MurF_N"/>
</dbReference>
<dbReference type="GO" id="GO:0009252">
    <property type="term" value="P:peptidoglycan biosynthetic process"/>
    <property type="evidence" value="ECO:0007669"/>
    <property type="project" value="UniProtKB-UniRule"/>
</dbReference>
<keyword evidence="16" id="KW-1185">Reference proteome</keyword>
<dbReference type="InterPro" id="IPR013221">
    <property type="entry name" value="Mur_ligase_cen"/>
</dbReference>
<evidence type="ECO:0000256" key="3">
    <source>
        <dbReference type="ARBA" id="ARBA00022618"/>
    </source>
</evidence>
<evidence type="ECO:0000256" key="7">
    <source>
        <dbReference type="ARBA" id="ARBA00022984"/>
    </source>
</evidence>
<dbReference type="PANTHER" id="PTHR43024">
    <property type="entry name" value="UDP-N-ACETYLMURAMOYL-TRIPEPTIDE--D-ALANYL-D-ALANINE LIGASE"/>
    <property type="match status" value="1"/>
</dbReference>
<dbReference type="GO" id="GO:0005524">
    <property type="term" value="F:ATP binding"/>
    <property type="evidence" value="ECO:0007669"/>
    <property type="project" value="UniProtKB-UniRule"/>
</dbReference>
<keyword evidence="8 10" id="KW-0131">Cell cycle</keyword>
<comment type="catalytic activity">
    <reaction evidence="10 11">
        <text>D-alanyl-D-alanine + UDP-N-acetyl-alpha-D-muramoyl-L-alanyl-gamma-D-glutamyl-meso-2,6-diaminopimelate + ATP = UDP-N-acetyl-alpha-D-muramoyl-L-alanyl-gamma-D-glutamyl-meso-2,6-diaminopimeloyl-D-alanyl-D-alanine + ADP + phosphate + H(+)</text>
        <dbReference type="Rhea" id="RHEA:28374"/>
        <dbReference type="ChEBI" id="CHEBI:15378"/>
        <dbReference type="ChEBI" id="CHEBI:30616"/>
        <dbReference type="ChEBI" id="CHEBI:43474"/>
        <dbReference type="ChEBI" id="CHEBI:57822"/>
        <dbReference type="ChEBI" id="CHEBI:61386"/>
        <dbReference type="ChEBI" id="CHEBI:83905"/>
        <dbReference type="ChEBI" id="CHEBI:456216"/>
        <dbReference type="EC" id="6.3.2.10"/>
    </reaction>
</comment>
<comment type="pathway">
    <text evidence="10 11">Cell wall biogenesis; peptidoglycan biosynthesis.</text>
</comment>
<keyword evidence="3 10" id="KW-0132">Cell division</keyword>
<proteinExistence type="inferred from homology"/>
<comment type="subcellular location">
    <subcellularLocation>
        <location evidence="10 11">Cytoplasm</location>
    </subcellularLocation>
</comment>
<dbReference type="InterPro" id="IPR051046">
    <property type="entry name" value="MurCDEF_CellWall_CoF430Synth"/>
</dbReference>
<keyword evidence="4 10" id="KW-0547">Nucleotide-binding</keyword>
<dbReference type="SUPFAM" id="SSF53623">
    <property type="entry name" value="MurD-like peptide ligases, catalytic domain"/>
    <property type="match status" value="1"/>
</dbReference>
<evidence type="ECO:0000259" key="12">
    <source>
        <dbReference type="Pfam" id="PF01225"/>
    </source>
</evidence>
<evidence type="ECO:0000256" key="10">
    <source>
        <dbReference type="HAMAP-Rule" id="MF_02019"/>
    </source>
</evidence>
<reference evidence="15 16" key="1">
    <citation type="submission" date="2018-12" db="EMBL/GenBank/DDBJ databases">
        <title>Complete genome of Nonlabens sp. MJ115.</title>
        <authorList>
            <person name="Choi H.S."/>
            <person name="Jung J."/>
        </authorList>
    </citation>
    <scope>NUCLEOTIDE SEQUENCE [LARGE SCALE GENOMIC DNA]</scope>
    <source>
        <strain evidence="15 16">MJ115</strain>
    </source>
</reference>
<comment type="similarity">
    <text evidence="10">Belongs to the MurCDEF family. MurF subfamily.</text>
</comment>
<keyword evidence="5 10" id="KW-0067">ATP-binding</keyword>
<name>A0A3S9MWX3_9FLAO</name>
<dbReference type="InterPro" id="IPR004101">
    <property type="entry name" value="Mur_ligase_C"/>
</dbReference>
<dbReference type="NCBIfam" id="TIGR01143">
    <property type="entry name" value="murF"/>
    <property type="match status" value="1"/>
</dbReference>
<dbReference type="SUPFAM" id="SSF63418">
    <property type="entry name" value="MurE/MurF N-terminal domain"/>
    <property type="match status" value="1"/>
</dbReference>
<evidence type="ECO:0000313" key="16">
    <source>
        <dbReference type="Proteomes" id="UP000279600"/>
    </source>
</evidence>
<evidence type="ECO:0000256" key="11">
    <source>
        <dbReference type="RuleBase" id="RU004136"/>
    </source>
</evidence>
<keyword evidence="6 10" id="KW-0133">Cell shape</keyword>
<protein>
    <recommendedName>
        <fullName evidence="10 11">UDP-N-acetylmuramoyl-tripeptide--D-alanyl-D-alanine ligase</fullName>
        <ecNumber evidence="10 11">6.3.2.10</ecNumber>
    </recommendedName>
    <alternativeName>
        <fullName evidence="10">D-alanyl-D-alanine-adding enzyme</fullName>
    </alternativeName>
</protein>
<organism evidence="15 16">
    <name type="scientific">Nonlabens ponticola</name>
    <dbReference type="NCBI Taxonomy" id="2496866"/>
    <lineage>
        <taxon>Bacteria</taxon>
        <taxon>Pseudomonadati</taxon>
        <taxon>Bacteroidota</taxon>
        <taxon>Flavobacteriia</taxon>
        <taxon>Flavobacteriales</taxon>
        <taxon>Flavobacteriaceae</taxon>
        <taxon>Nonlabens</taxon>
    </lineage>
</organism>
<dbReference type="HAMAP" id="MF_02019">
    <property type="entry name" value="MurF"/>
    <property type="match status" value="1"/>
</dbReference>
<dbReference type="Pfam" id="PF08245">
    <property type="entry name" value="Mur_ligase_M"/>
    <property type="match status" value="1"/>
</dbReference>
<dbReference type="GO" id="GO:0005737">
    <property type="term" value="C:cytoplasm"/>
    <property type="evidence" value="ECO:0007669"/>
    <property type="project" value="UniProtKB-SubCell"/>
</dbReference>
<dbReference type="InterPro" id="IPR005863">
    <property type="entry name" value="UDP-N-AcMur_synth"/>
</dbReference>
<dbReference type="InterPro" id="IPR036565">
    <property type="entry name" value="Mur-like_cat_sf"/>
</dbReference>
<keyword evidence="2 10" id="KW-0436">Ligase</keyword>
<dbReference type="Gene3D" id="3.90.190.20">
    <property type="entry name" value="Mur ligase, C-terminal domain"/>
    <property type="match status" value="1"/>
</dbReference>
<evidence type="ECO:0000259" key="14">
    <source>
        <dbReference type="Pfam" id="PF08245"/>
    </source>
</evidence>
<keyword evidence="1 10" id="KW-0963">Cytoplasm</keyword>
<dbReference type="Pfam" id="PF02875">
    <property type="entry name" value="Mur_ligase_C"/>
    <property type="match status" value="1"/>
</dbReference>
<sequence>MAINELYLLFLASSGICTDTRKLQSGVLYVALKGDNFDGNDYVAKALEQGASHAISSDASFENRADVTVVSDTLKTLQELASYHRKELGLPVIGLTGSNGKTTTKELILSILSQSYKVKGTVGNLNNHIGVPLTLLSFDKQTEIGVVEMGANHQGEIAALSQIADPDYGLITNFGKAHLEGFGGIEGVKKGKSELYKYLNKHHKTAIVLHSDDEQLARTKELNRIFTTDLQLLEASPIQFNYKGTLVKTQLTGAYNFNNMLLAIEVGEIMKVPKDAIIKGLESYSPTNNRSQLIKQDSSLIILDAYNANPTSMRVALENLAQYSGTRTAILGDMFELGDYARIEHQSICDYAEELDIENIILIGANFVNVASTKALKLKSIDDIDKNKLLDYNKDQTILIKGSRGMALERLIS</sequence>
<evidence type="ECO:0000256" key="5">
    <source>
        <dbReference type="ARBA" id="ARBA00022840"/>
    </source>
</evidence>
<dbReference type="UniPathway" id="UPA00219"/>
<dbReference type="GO" id="GO:0051301">
    <property type="term" value="P:cell division"/>
    <property type="evidence" value="ECO:0007669"/>
    <property type="project" value="UniProtKB-KW"/>
</dbReference>
<dbReference type="EMBL" id="CP034549">
    <property type="protein sequence ID" value="AZQ43623.1"/>
    <property type="molecule type" value="Genomic_DNA"/>
</dbReference>
<comment type="function">
    <text evidence="10 11">Involved in cell wall formation. Catalyzes the final step in the synthesis of UDP-N-acetylmuramoyl-pentapeptide, the precursor of murein.</text>
</comment>
<dbReference type="GO" id="GO:0008360">
    <property type="term" value="P:regulation of cell shape"/>
    <property type="evidence" value="ECO:0007669"/>
    <property type="project" value="UniProtKB-KW"/>
</dbReference>
<evidence type="ECO:0000256" key="8">
    <source>
        <dbReference type="ARBA" id="ARBA00023306"/>
    </source>
</evidence>
<evidence type="ECO:0000259" key="13">
    <source>
        <dbReference type="Pfam" id="PF02875"/>
    </source>
</evidence>
<dbReference type="GO" id="GO:0071555">
    <property type="term" value="P:cell wall organization"/>
    <property type="evidence" value="ECO:0007669"/>
    <property type="project" value="UniProtKB-KW"/>
</dbReference>
<feature type="domain" description="Mur ligase central" evidence="14">
    <location>
        <begin position="96"/>
        <end position="266"/>
    </location>
</feature>
<dbReference type="PANTHER" id="PTHR43024:SF1">
    <property type="entry name" value="UDP-N-ACETYLMURAMOYL-TRIPEPTIDE--D-ALANYL-D-ALANINE LIGASE"/>
    <property type="match status" value="1"/>
</dbReference>
<dbReference type="AlphaFoldDB" id="A0A3S9MWX3"/>
<dbReference type="KEGG" id="noj:EJ995_05020"/>
<dbReference type="GO" id="GO:0047480">
    <property type="term" value="F:UDP-N-acetylmuramoyl-tripeptide-D-alanyl-D-alanine ligase activity"/>
    <property type="evidence" value="ECO:0007669"/>
    <property type="project" value="UniProtKB-UniRule"/>
</dbReference>
<gene>
    <name evidence="10 15" type="primary">murF</name>
    <name evidence="15" type="ORF">EJ995_05020</name>
</gene>
<evidence type="ECO:0000256" key="6">
    <source>
        <dbReference type="ARBA" id="ARBA00022960"/>
    </source>
</evidence>
<accession>A0A3S9MWX3</accession>
<dbReference type="Gene3D" id="3.40.1190.10">
    <property type="entry name" value="Mur-like, catalytic domain"/>
    <property type="match status" value="1"/>
</dbReference>
<keyword evidence="9 10" id="KW-0961">Cell wall biogenesis/degradation</keyword>
<feature type="binding site" evidence="10">
    <location>
        <begin position="97"/>
        <end position="103"/>
    </location>
    <ligand>
        <name>ATP</name>
        <dbReference type="ChEBI" id="CHEBI:30616"/>
    </ligand>
</feature>
<keyword evidence="7 10" id="KW-0573">Peptidoglycan synthesis</keyword>
<evidence type="ECO:0000256" key="9">
    <source>
        <dbReference type="ARBA" id="ARBA00023316"/>
    </source>
</evidence>
<dbReference type="SUPFAM" id="SSF53244">
    <property type="entry name" value="MurD-like peptide ligases, peptide-binding domain"/>
    <property type="match status" value="1"/>
</dbReference>
<dbReference type="GO" id="GO:0008766">
    <property type="term" value="F:UDP-N-acetylmuramoylalanyl-D-glutamyl-2,6-diaminopimelate-D-alanyl-D-alanine ligase activity"/>
    <property type="evidence" value="ECO:0007669"/>
    <property type="project" value="RHEA"/>
</dbReference>
<dbReference type="InterPro" id="IPR036615">
    <property type="entry name" value="Mur_ligase_C_dom_sf"/>
</dbReference>
<evidence type="ECO:0000256" key="2">
    <source>
        <dbReference type="ARBA" id="ARBA00022598"/>
    </source>
</evidence>
<dbReference type="Gene3D" id="3.40.1390.10">
    <property type="entry name" value="MurE/MurF, N-terminal domain"/>
    <property type="match status" value="1"/>
</dbReference>
<feature type="domain" description="Mur ligase C-terminal" evidence="13">
    <location>
        <begin position="290"/>
        <end position="404"/>
    </location>
</feature>
<dbReference type="EC" id="6.3.2.10" evidence="10 11"/>
<evidence type="ECO:0000256" key="1">
    <source>
        <dbReference type="ARBA" id="ARBA00022490"/>
    </source>
</evidence>
<dbReference type="RefSeq" id="WP_126446254.1">
    <property type="nucleotide sequence ID" value="NZ_CP034549.1"/>
</dbReference>
<dbReference type="Pfam" id="PF01225">
    <property type="entry name" value="Mur_ligase"/>
    <property type="match status" value="1"/>
</dbReference>
<evidence type="ECO:0000313" key="15">
    <source>
        <dbReference type="EMBL" id="AZQ43623.1"/>
    </source>
</evidence>
<evidence type="ECO:0000256" key="4">
    <source>
        <dbReference type="ARBA" id="ARBA00022741"/>
    </source>
</evidence>
<dbReference type="Proteomes" id="UP000279600">
    <property type="component" value="Chromosome"/>
</dbReference>
<feature type="domain" description="Mur ligase N-terminal catalytic" evidence="12">
    <location>
        <begin position="15"/>
        <end position="84"/>
    </location>
</feature>